<feature type="region of interest" description="Disordered" evidence="2">
    <location>
        <begin position="1651"/>
        <end position="1670"/>
    </location>
</feature>
<feature type="region of interest" description="Disordered" evidence="2">
    <location>
        <begin position="1327"/>
        <end position="1362"/>
    </location>
</feature>
<sequence length="2162" mass="232169">MNGRSSRRFPGFRRRLALASATVMVGTLLQGVTQPALAADSGKGRPSLPASERPVATTTGKVKPRTLMKGPRTPQAIPDAAWPKATSTVLHMPAAAEKNSAPAVRVKGLPLTLDTQGTARKEPFRGDVEARLLSRAAAQKAGVDGALLTLKPVTKPTSKTGQVGRVQAHLDYSGFAGAYGGGYASRLTMVELPACALTTPDKAACRSSKLVPTVNDAEKQTLTAQNVSLNVGSATVLAAVAGAQSDKGDYKATSLSPSATWNTSLNTGDFTWSYDMPAPGVPGGLAPKVGLSYSSGSVDGRTANTNNQASWVGDGFDLWSGYIERRYKPCADDGVKHADGSKPGDLCWGYDNAFITFNGKGGELVPAGKDSWKFKDDDGTKVDHLTSSARGNGDNDNEYWRLTTTDGTQYYFGYNRLPGWATGKEATDSTWTAPVFGDDADEPCHAAAFADSYCQQAWRWNLDYAVDVHGNAIAYYYDKETNAYGRNLEAKDDTPYVRGGTLDRIEYGLKSSSVYSTKALAKVDFTSGERCLPNTHTKCADISTDAFYWYDTPWDLNCDIGKDCDKGRFSPAFFTRKRLTDVTTEIYNGTAYHDVDSWHLDHRWGMADTDYQLLLDSVQHTGRSAEPAIALPKTTFAYTQLANRLDKTGDGFPPFIKDRLSTVADEFGGQIDVNYSAPACDWDTLPTPETNTTRCFPQYIGGSSSDDAERKWFNKYVVTSVTATDRTGGAPDQVTRYDYLDGAAWHYDDDDGLTKEKEKTWSQWRGYGHVRVRTGGQGGDAAMKTQQDSYFLRGMDGDRKTTSGGTKNVSISLADGEGDLITDHESAAGFSYKTLTYSGPDGKVLTKAVNRPWHHETAKKERSWGTVTANFTGTSGSKTWTSLDNGAGTSWRTTSTATTYDTVAGRATQVDDFGDSGIKADDTCTRTTYATNSTANILTLPSRVETVAKSCSDAVSRPDDVISDVRTAYDGAAYEAAPTKGDPTSTAVLKQYDGTTAVYLESGTTYDDYGRQHTSTDLTADVKVTAAGTVTRTERSDGRTTTTTPEPTTGFATKVSTTTPPAKTGDATTAQTSSVTYDLLRNLPKTQTDTNGKVTNFDYDALGRSTKVWLADRLTGQTPTYEFTYTTGDSKPVAIATRTLGNNGAQLTSYALYDGFLRPRQSQAPGPDGGSLLTDTFYDDRGLVTKEFASYYSTKPPTTVLVKPEDALDVETQSRYTYDGLGRQTEAKQLAGNGDGGPVLSTTRTIYGGDRTTVIPPEGSTATTTLVDARGRTTALRQLHARNADAAYDTTTYDYTPRGKLKKVIDPAGNTWSYTYDQLDRQIKTVDPDKGTTLSTYDDRGQLTTTDDARPDSATDDRPDTPRLWYGYDNLGRKTEVREKSSTGTLRAQWVYDTVSGAKGQLAASTRYDGTNAYTTKVIAYDRLYRPQSTSVTIPAAEKELAGTYISTTSYNVSGLTGGVGYPKAGALSAATAVYTYDDATLRPTAVTGSQGVKATTSYSFTGKPLQYELSNNGGKKTWATNTYEWGTQRLASSRVDREEIAGVDQSNSYHYDETGNVLSVSDVSRDGTDAQCFTYDYLRRLTEAWAQNTTSCATTPSGSDLGGPAPYWQSYTYDLVGNRRTETLHDITGDAAKDIKRTYAYPDPGKALPHALSSVTTTGPTSTVQDSYQYDETGNTTTRTLNGDDQNLAWDPEGHLAKVTAAGKTTAYLYDADGNRLIARTPTETTLYLGATEITLSKGSTAPKVTRYFDLGGGNQAVQQDDGTVSFTLADHHGTAQLAVAADTQKLTQRRTLPFGGIRGAKPTAWPGTKGFVGGTDDTKDTGLTHLSAREYDPTTGRFISVDPILNVSDPQSLGGYSYAGGNPLTFSDPSGTIRLEPNGDQCRGGWQKCGPGTGSTGSGTGTAHTGNTGQSGTAPSGPTGGVGGTMTCGVLFEVPCAPPALGPQVGPTQFQLPYLPPGIAAPSYMKARACSGMPAMLMCNPEDAVTGGGRDDLRIIGLKWAAGMLDGATVYGEDSRVAQQVMMSDITAQQRKEITRRWMQGKTEGTLEPYSIGKKSGSGKVKQFLADQWSIITGDHNASTAVLGSYAADYKILRASDTGIQARITIKNNMTMSSFAHIATGYGTAADRFVQRYDNDGIVAGGHAAASHYMEISFRVVIPF</sequence>
<feature type="region of interest" description="Disordered" evidence="2">
    <location>
        <begin position="1797"/>
        <end position="1818"/>
    </location>
</feature>
<dbReference type="InterPro" id="IPR056823">
    <property type="entry name" value="TEN-like_YD-shell"/>
</dbReference>
<gene>
    <name evidence="5" type="ORF">JK361_34905</name>
</gene>
<evidence type="ECO:0000256" key="3">
    <source>
        <dbReference type="SAM" id="SignalP"/>
    </source>
</evidence>
<reference evidence="5 6" key="1">
    <citation type="submission" date="2021-01" db="EMBL/GenBank/DDBJ databases">
        <title>WGS of actinomycetes isolated from Thailand.</title>
        <authorList>
            <person name="Thawai C."/>
        </authorList>
    </citation>
    <scope>NUCLEOTIDE SEQUENCE [LARGE SCALE GENOMIC DNA]</scope>
    <source>
        <strain evidence="5 6">CH5-8</strain>
    </source>
</reference>
<accession>A0ABS1PBE8</accession>
<feature type="compositionally biased region" description="Polar residues" evidence="2">
    <location>
        <begin position="1054"/>
        <end position="1071"/>
    </location>
</feature>
<dbReference type="InterPro" id="IPR031325">
    <property type="entry name" value="RHS_repeat"/>
</dbReference>
<name>A0ABS1PBE8_9ACTN</name>
<evidence type="ECO:0000313" key="5">
    <source>
        <dbReference type="EMBL" id="MBL1109712.1"/>
    </source>
</evidence>
<protein>
    <submittedName>
        <fullName evidence="5">Sugar-binding protein</fullName>
    </submittedName>
</protein>
<feature type="signal peptide" evidence="3">
    <location>
        <begin position="1"/>
        <end position="38"/>
    </location>
</feature>
<keyword evidence="1" id="KW-0677">Repeat</keyword>
<feature type="domain" description="Teneurin-like YD-shell" evidence="4">
    <location>
        <begin position="1662"/>
        <end position="1865"/>
    </location>
</feature>
<evidence type="ECO:0000256" key="2">
    <source>
        <dbReference type="SAM" id="MobiDB-lite"/>
    </source>
</evidence>
<dbReference type="RefSeq" id="WP_201826107.1">
    <property type="nucleotide sequence ID" value="NZ_JAERRH010000023.1"/>
</dbReference>
<dbReference type="InterPro" id="IPR006530">
    <property type="entry name" value="YD"/>
</dbReference>
<dbReference type="NCBIfam" id="TIGR01643">
    <property type="entry name" value="YD_repeat_2x"/>
    <property type="match status" value="1"/>
</dbReference>
<feature type="compositionally biased region" description="Low complexity" evidence="2">
    <location>
        <begin position="1903"/>
        <end position="1919"/>
    </location>
</feature>
<comment type="caution">
    <text evidence="5">The sequence shown here is derived from an EMBL/GenBank/DDBJ whole genome shotgun (WGS) entry which is preliminary data.</text>
</comment>
<feature type="compositionally biased region" description="Basic and acidic residues" evidence="2">
    <location>
        <begin position="1337"/>
        <end position="1361"/>
    </location>
</feature>
<feature type="region of interest" description="Disordered" evidence="2">
    <location>
        <begin position="1030"/>
        <end position="1071"/>
    </location>
</feature>
<dbReference type="Proteomes" id="UP000621386">
    <property type="component" value="Unassembled WGS sequence"/>
</dbReference>
<feature type="compositionally biased region" description="Gly residues" evidence="2">
    <location>
        <begin position="1893"/>
        <end position="1902"/>
    </location>
</feature>
<organism evidence="5 6">
    <name type="scientific">Streptomyces musisoli</name>
    <dbReference type="NCBI Taxonomy" id="2802280"/>
    <lineage>
        <taxon>Bacteria</taxon>
        <taxon>Bacillati</taxon>
        <taxon>Actinomycetota</taxon>
        <taxon>Actinomycetes</taxon>
        <taxon>Kitasatosporales</taxon>
        <taxon>Streptomycetaceae</taxon>
        <taxon>Streptomyces</taxon>
    </lineage>
</organism>
<dbReference type="Gene3D" id="2.180.10.10">
    <property type="entry name" value="RHS repeat-associated core"/>
    <property type="match status" value="2"/>
</dbReference>
<dbReference type="Pfam" id="PF05593">
    <property type="entry name" value="RHS_repeat"/>
    <property type="match status" value="1"/>
</dbReference>
<feature type="chain" id="PRO_5046345601" evidence="3">
    <location>
        <begin position="39"/>
        <end position="2162"/>
    </location>
</feature>
<evidence type="ECO:0000313" key="6">
    <source>
        <dbReference type="Proteomes" id="UP000621386"/>
    </source>
</evidence>
<feature type="compositionally biased region" description="Low complexity" evidence="2">
    <location>
        <begin position="1654"/>
        <end position="1665"/>
    </location>
</feature>
<feature type="region of interest" description="Disordered" evidence="2">
    <location>
        <begin position="1889"/>
        <end position="1922"/>
    </location>
</feature>
<dbReference type="NCBIfam" id="TIGR03696">
    <property type="entry name" value="Rhs_assc_core"/>
    <property type="match status" value="1"/>
</dbReference>
<feature type="compositionally biased region" description="Low complexity" evidence="2">
    <location>
        <begin position="1039"/>
        <end position="1050"/>
    </location>
</feature>
<dbReference type="EMBL" id="JAERRH010000023">
    <property type="protein sequence ID" value="MBL1109712.1"/>
    <property type="molecule type" value="Genomic_DNA"/>
</dbReference>
<proteinExistence type="predicted"/>
<evidence type="ECO:0000256" key="1">
    <source>
        <dbReference type="ARBA" id="ARBA00022737"/>
    </source>
</evidence>
<keyword evidence="6" id="KW-1185">Reference proteome</keyword>
<dbReference type="InterPro" id="IPR050708">
    <property type="entry name" value="T6SS_VgrG/RHS"/>
</dbReference>
<dbReference type="PANTHER" id="PTHR32305">
    <property type="match status" value="1"/>
</dbReference>
<dbReference type="PANTHER" id="PTHR32305:SF17">
    <property type="entry name" value="TRNA NUCLEASE WAPA"/>
    <property type="match status" value="1"/>
</dbReference>
<keyword evidence="3" id="KW-0732">Signal</keyword>
<dbReference type="InterPro" id="IPR022385">
    <property type="entry name" value="Rhs_assc_core"/>
</dbReference>
<evidence type="ECO:0000259" key="4">
    <source>
        <dbReference type="Pfam" id="PF25023"/>
    </source>
</evidence>
<dbReference type="Pfam" id="PF25023">
    <property type="entry name" value="TEN_YD-shell"/>
    <property type="match status" value="1"/>
</dbReference>
<feature type="region of interest" description="Disordered" evidence="2">
    <location>
        <begin position="37"/>
        <end position="79"/>
    </location>
</feature>